<gene>
    <name evidence="2" type="ORF">EA473_10980</name>
</gene>
<keyword evidence="3" id="KW-1185">Reference proteome</keyword>
<accession>A0A3N6M2I2</accession>
<evidence type="ECO:0000313" key="2">
    <source>
        <dbReference type="EMBL" id="RQG94604.1"/>
    </source>
</evidence>
<feature type="transmembrane region" description="Helical" evidence="1">
    <location>
        <begin position="6"/>
        <end position="28"/>
    </location>
</feature>
<evidence type="ECO:0000256" key="1">
    <source>
        <dbReference type="SAM" id="Phobius"/>
    </source>
</evidence>
<dbReference type="OrthoDB" id="202620at2157"/>
<proteinExistence type="predicted"/>
<feature type="transmembrane region" description="Helical" evidence="1">
    <location>
        <begin position="49"/>
        <end position="69"/>
    </location>
</feature>
<name>A0A3N6M2I2_NATCH</name>
<dbReference type="RefSeq" id="WP_124195671.1">
    <property type="nucleotide sequence ID" value="NZ_REGA01000008.1"/>
</dbReference>
<keyword evidence="1" id="KW-1133">Transmembrane helix</keyword>
<dbReference type="EMBL" id="REGA01000008">
    <property type="protein sequence ID" value="RQG94604.1"/>
    <property type="molecule type" value="Genomic_DNA"/>
</dbReference>
<keyword evidence="1" id="KW-0472">Membrane</keyword>
<keyword evidence="1" id="KW-0812">Transmembrane</keyword>
<sequence length="74" mass="7747">MSGSNVALLVGKYSVGGTLGTLLVAYGVNEVLFATAHSWSRQSLYQGSGAVLVFVGWVVLLVTLVNLYGELSGR</sequence>
<reference evidence="2 3" key="1">
    <citation type="submission" date="2018-10" db="EMBL/GenBank/DDBJ databases">
        <title>Natrarchaeobius chitinivorans gen. nov., sp. nov., and Natrarchaeobius haloalkaliphilus sp. nov., alkaliphilic, chitin-utilizing haloarchaea from hypersaline alkaline lakes.</title>
        <authorList>
            <person name="Sorokin D.Y."/>
            <person name="Elcheninov A.G."/>
            <person name="Kostrikina N.A."/>
            <person name="Bale N.J."/>
            <person name="Sinninghe Damste J.S."/>
            <person name="Khijniak T.V."/>
            <person name="Kublanov I.V."/>
            <person name="Toshchakov S.V."/>
        </authorList>
    </citation>
    <scope>NUCLEOTIDE SEQUENCE [LARGE SCALE GENOMIC DNA]</scope>
    <source>
        <strain evidence="2 3">AArcht4T</strain>
    </source>
</reference>
<comment type="caution">
    <text evidence="2">The sequence shown here is derived from an EMBL/GenBank/DDBJ whole genome shotgun (WGS) entry which is preliminary data.</text>
</comment>
<evidence type="ECO:0000313" key="3">
    <source>
        <dbReference type="Proteomes" id="UP000282323"/>
    </source>
</evidence>
<protein>
    <submittedName>
        <fullName evidence="2">Uncharacterized protein</fullName>
    </submittedName>
</protein>
<dbReference type="AlphaFoldDB" id="A0A3N6M2I2"/>
<dbReference type="Proteomes" id="UP000282323">
    <property type="component" value="Unassembled WGS sequence"/>
</dbReference>
<organism evidence="2 3">
    <name type="scientific">Natrarchaeobius chitinivorans</name>
    <dbReference type="NCBI Taxonomy" id="1679083"/>
    <lineage>
        <taxon>Archaea</taxon>
        <taxon>Methanobacteriati</taxon>
        <taxon>Methanobacteriota</taxon>
        <taxon>Stenosarchaea group</taxon>
        <taxon>Halobacteria</taxon>
        <taxon>Halobacteriales</taxon>
        <taxon>Natrialbaceae</taxon>
        <taxon>Natrarchaeobius</taxon>
    </lineage>
</organism>